<protein>
    <recommendedName>
        <fullName evidence="3">CHK kinase-like domain-containing protein</fullName>
    </recommendedName>
</protein>
<dbReference type="Pfam" id="PF07914">
    <property type="entry name" value="DUF1679"/>
    <property type="match status" value="1"/>
</dbReference>
<sequence>MAVMQAMSLKLSLAEKEQFTKKFFVEFYGQFYNDEYLELTAKSLRASVDGRLENKVRKVERFLKPLMDLPWADQLADELGMERVICHGDLWSANLLWRENGADDVHLAAIVDFQVDNKLIL</sequence>
<dbReference type="Proteomes" id="UP000053660">
    <property type="component" value="Unassembled WGS sequence"/>
</dbReference>
<evidence type="ECO:0000313" key="2">
    <source>
        <dbReference type="Proteomes" id="UP000053660"/>
    </source>
</evidence>
<reference evidence="1 2" key="1">
    <citation type="submission" date="2014-03" db="EMBL/GenBank/DDBJ databases">
        <title>Draft genome of the hookworm Oesophagostomum dentatum.</title>
        <authorList>
            <person name="Mitreva M."/>
        </authorList>
    </citation>
    <scope>NUCLEOTIDE SEQUENCE [LARGE SCALE GENOMIC DNA]</scope>
    <source>
        <strain evidence="1 2">OD-Hann</strain>
    </source>
</reference>
<keyword evidence="2" id="KW-1185">Reference proteome</keyword>
<dbReference type="AlphaFoldDB" id="A0A0B1SYC0"/>
<dbReference type="InterPro" id="IPR011009">
    <property type="entry name" value="Kinase-like_dom_sf"/>
</dbReference>
<dbReference type="InterPro" id="IPR052961">
    <property type="entry name" value="Oxido-Kinase-like_Enzymes"/>
</dbReference>
<organism evidence="1 2">
    <name type="scientific">Oesophagostomum dentatum</name>
    <name type="common">Nodular worm</name>
    <dbReference type="NCBI Taxonomy" id="61180"/>
    <lineage>
        <taxon>Eukaryota</taxon>
        <taxon>Metazoa</taxon>
        <taxon>Ecdysozoa</taxon>
        <taxon>Nematoda</taxon>
        <taxon>Chromadorea</taxon>
        <taxon>Rhabditida</taxon>
        <taxon>Rhabditina</taxon>
        <taxon>Rhabditomorpha</taxon>
        <taxon>Strongyloidea</taxon>
        <taxon>Strongylidae</taxon>
        <taxon>Oesophagostomum</taxon>
    </lineage>
</organism>
<proteinExistence type="predicted"/>
<dbReference type="Gene3D" id="3.90.1200.10">
    <property type="match status" value="1"/>
</dbReference>
<dbReference type="SUPFAM" id="SSF56112">
    <property type="entry name" value="Protein kinase-like (PK-like)"/>
    <property type="match status" value="1"/>
</dbReference>
<accession>A0A0B1SYC0</accession>
<name>A0A0B1SYC0_OESDE</name>
<dbReference type="PANTHER" id="PTHR23020:SF18">
    <property type="entry name" value="CHK KINASE-LIKE DOMAIN-CONTAINING PROTEIN"/>
    <property type="match status" value="1"/>
</dbReference>
<gene>
    <name evidence="1" type="ORF">OESDEN_12075</name>
</gene>
<dbReference type="EMBL" id="KN556384">
    <property type="protein sequence ID" value="KHJ88135.1"/>
    <property type="molecule type" value="Genomic_DNA"/>
</dbReference>
<evidence type="ECO:0000313" key="1">
    <source>
        <dbReference type="EMBL" id="KHJ88135.1"/>
    </source>
</evidence>
<dbReference type="InterPro" id="IPR012877">
    <property type="entry name" value="Dhs-27"/>
</dbReference>
<dbReference type="PANTHER" id="PTHR23020">
    <property type="entry name" value="UNCHARACTERIZED NUCLEAR HORMONE RECEPTOR-RELATED"/>
    <property type="match status" value="1"/>
</dbReference>
<evidence type="ECO:0008006" key="3">
    <source>
        <dbReference type="Google" id="ProtNLM"/>
    </source>
</evidence>
<dbReference type="OrthoDB" id="5862692at2759"/>